<feature type="domain" description="Helix-hairpin-helix DNA-binding motif class 1" evidence="2">
    <location>
        <begin position="40"/>
        <end position="59"/>
    </location>
</feature>
<dbReference type="InterPro" id="IPR036388">
    <property type="entry name" value="WH-like_DNA-bd_sf"/>
</dbReference>
<organism evidence="3 4">
    <name type="scientific">Limisphaera ngatamarikiensis</name>
    <dbReference type="NCBI Taxonomy" id="1324935"/>
    <lineage>
        <taxon>Bacteria</taxon>
        <taxon>Pseudomonadati</taxon>
        <taxon>Verrucomicrobiota</taxon>
        <taxon>Verrucomicrobiia</taxon>
        <taxon>Limisphaerales</taxon>
        <taxon>Limisphaeraceae</taxon>
        <taxon>Limisphaera</taxon>
    </lineage>
</organism>
<dbReference type="GO" id="GO:0006281">
    <property type="term" value="P:DNA repair"/>
    <property type="evidence" value="ECO:0007669"/>
    <property type="project" value="InterPro"/>
</dbReference>
<proteinExistence type="inferred from homology"/>
<dbReference type="SUPFAM" id="SSF46785">
    <property type="entry name" value="Winged helix' DNA-binding domain"/>
    <property type="match status" value="1"/>
</dbReference>
<dbReference type="Pfam" id="PF14520">
    <property type="entry name" value="HHH_5"/>
    <property type="match status" value="1"/>
</dbReference>
<dbReference type="PANTHER" id="PTHR43022">
    <property type="entry name" value="PROTEIN SMF"/>
    <property type="match status" value="1"/>
</dbReference>
<dbReference type="Gene3D" id="1.10.10.10">
    <property type="entry name" value="Winged helix-like DNA-binding domain superfamily/Winged helix DNA-binding domain"/>
    <property type="match status" value="1"/>
</dbReference>
<dbReference type="EMBL" id="JAAKYA010000023">
    <property type="protein sequence ID" value="NGO38593.1"/>
    <property type="molecule type" value="Genomic_DNA"/>
</dbReference>
<evidence type="ECO:0000313" key="4">
    <source>
        <dbReference type="Proteomes" id="UP000477311"/>
    </source>
</evidence>
<dbReference type="InterPro" id="IPR036390">
    <property type="entry name" value="WH_DNA-bd_sf"/>
</dbReference>
<reference evidence="3 4" key="1">
    <citation type="submission" date="2020-02" db="EMBL/GenBank/DDBJ databases">
        <title>Draft genome sequence of Limisphaera ngatamarikiensis NGM72.4T, a thermophilic Verrucomicrobia grouped in subdivision 3.</title>
        <authorList>
            <person name="Carere C.R."/>
            <person name="Steen J."/>
            <person name="Hugenholtz P."/>
            <person name="Stott M.B."/>
        </authorList>
    </citation>
    <scope>NUCLEOTIDE SEQUENCE [LARGE SCALE GENOMIC DNA]</scope>
    <source>
        <strain evidence="3 4">NGM72.4</strain>
    </source>
</reference>
<dbReference type="InterPro" id="IPR057666">
    <property type="entry name" value="DrpA_SLOG"/>
</dbReference>
<dbReference type="Pfam" id="PF02481">
    <property type="entry name" value="DNA_processg_A"/>
    <property type="match status" value="1"/>
</dbReference>
<dbReference type="Pfam" id="PF17782">
    <property type="entry name" value="WHD_DprA"/>
    <property type="match status" value="1"/>
</dbReference>
<dbReference type="SUPFAM" id="SSF102405">
    <property type="entry name" value="MCP/YpsA-like"/>
    <property type="match status" value="1"/>
</dbReference>
<evidence type="ECO:0000259" key="2">
    <source>
        <dbReference type="SMART" id="SM00278"/>
    </source>
</evidence>
<evidence type="ECO:0000313" key="3">
    <source>
        <dbReference type="EMBL" id="NGO38593.1"/>
    </source>
</evidence>
<dbReference type="AlphaFoldDB" id="A0A6M1RLT3"/>
<dbReference type="Proteomes" id="UP000477311">
    <property type="component" value="Unassembled WGS sequence"/>
</dbReference>
<dbReference type="InterPro" id="IPR003488">
    <property type="entry name" value="DprA"/>
</dbReference>
<accession>A0A6M1RLT3</accession>
<sequence length="368" mass="40215">MDEREAFIALNMIDHIGPVRARHLLNHFGSAARILQASREELLRVEGIGEETAESIVRWEEQVDLSRELQRIREFGCRVLIPQDEEYPELLRQVYDPPLVLYVKGRLLPRDRNAVAIVGSRMTTHYGQEAARKLAYQLAYVGVTVVSGGARGIDTAAHQGALNAKGRTVAVLGTGINLVTPPENAELFERIAAQGALITQFPFNRPADRQSFPIRNRIVAGMTLGTVVVEAGLHSGALITANFAVDYGRQVFAVPGRIDSPQSKGCHDLIKKGAKLCESAEDILTEFEYLFPPSNRAGSGAPPGPGPALELPETEQRVLDALGPEERSVDEIIRLTGLPAATVSVALLALEMKRLVRQLPGKVFVRAR</sequence>
<name>A0A6M1RLT3_9BACT</name>
<dbReference type="InterPro" id="IPR003583">
    <property type="entry name" value="Hlx-hairpin-Hlx_DNA-bd_motif"/>
</dbReference>
<protein>
    <submittedName>
        <fullName evidence="3">DNA-protecting protein DprA</fullName>
    </submittedName>
</protein>
<dbReference type="SUPFAM" id="SSF47781">
    <property type="entry name" value="RuvA domain 2-like"/>
    <property type="match status" value="1"/>
</dbReference>
<feature type="domain" description="Helix-hairpin-helix DNA-binding motif class 1" evidence="2">
    <location>
        <begin position="8"/>
        <end position="27"/>
    </location>
</feature>
<dbReference type="GO" id="GO:0003677">
    <property type="term" value="F:DNA binding"/>
    <property type="evidence" value="ECO:0007669"/>
    <property type="project" value="InterPro"/>
</dbReference>
<dbReference type="GO" id="GO:0009294">
    <property type="term" value="P:DNA-mediated transformation"/>
    <property type="evidence" value="ECO:0007669"/>
    <property type="project" value="InterPro"/>
</dbReference>
<keyword evidence="4" id="KW-1185">Reference proteome</keyword>
<dbReference type="RefSeq" id="WP_165106144.1">
    <property type="nucleotide sequence ID" value="NZ_JAAKYA010000023.1"/>
</dbReference>
<evidence type="ECO:0000256" key="1">
    <source>
        <dbReference type="ARBA" id="ARBA00006525"/>
    </source>
</evidence>
<dbReference type="InterPro" id="IPR041614">
    <property type="entry name" value="DprA_WH"/>
</dbReference>
<gene>
    <name evidence="3" type="primary">dprA</name>
    <name evidence="3" type="ORF">G4L39_04150</name>
</gene>
<comment type="similarity">
    <text evidence="1">Belongs to the DprA/Smf family.</text>
</comment>
<dbReference type="InterPro" id="IPR010994">
    <property type="entry name" value="RuvA_2-like"/>
</dbReference>
<dbReference type="PANTHER" id="PTHR43022:SF1">
    <property type="entry name" value="PROTEIN SMF"/>
    <property type="match status" value="1"/>
</dbReference>
<dbReference type="Gene3D" id="3.40.50.450">
    <property type="match status" value="1"/>
</dbReference>
<dbReference type="NCBIfam" id="TIGR00732">
    <property type="entry name" value="dprA"/>
    <property type="match status" value="1"/>
</dbReference>
<comment type="caution">
    <text evidence="3">The sequence shown here is derived from an EMBL/GenBank/DDBJ whole genome shotgun (WGS) entry which is preliminary data.</text>
</comment>
<dbReference type="SMART" id="SM00278">
    <property type="entry name" value="HhH1"/>
    <property type="match status" value="2"/>
</dbReference>